<dbReference type="GO" id="GO:0030170">
    <property type="term" value="F:pyridoxal phosphate binding"/>
    <property type="evidence" value="ECO:0007669"/>
    <property type="project" value="InterPro"/>
</dbReference>
<sequence>MTDVPEQAVPQQGQPVQPETLAIRAGRSANGASLAPVLWATSTFVTPSVEDGRKMATSVGAAQFYSRYGNPTVNAFEEAIAELEGAEAARAFASGMGAIAAVVLGLCSKGDHIVSQHQLYAGTQMLLQSVCPRFGIDVSFVDCTDAFAWRAAVIPGRTMLLLAETPANPRLDLVDLEQLAAIPGPMKAVDSTFATPLSQRPLDYGIDLVMHSATKAIGGHNDITLGVVAGTRELMNWIWGFAVLQGANAAPFDALGGLRGLRTLDVRLRQQTATAELLAQVLEQDDRVSEVRHPSLASHPQFALAQKQLRHSGGLLTIDLAGGFEAGKRFVESTQICQLATSLGGPETLVTHPASTTHVNLLPEELAAAGITPGTVRISAGLEAPQDVLNDVLNALGPTP</sequence>
<proteinExistence type="predicted"/>
<accession>A0A6J6C2G7</accession>
<dbReference type="Gene3D" id="3.40.640.10">
    <property type="entry name" value="Type I PLP-dependent aspartate aminotransferase-like (Major domain)"/>
    <property type="match status" value="1"/>
</dbReference>
<dbReference type="InterPro" id="IPR015421">
    <property type="entry name" value="PyrdxlP-dep_Trfase_major"/>
</dbReference>
<dbReference type="Gene3D" id="3.90.1150.10">
    <property type="entry name" value="Aspartate Aminotransferase, domain 1"/>
    <property type="match status" value="1"/>
</dbReference>
<dbReference type="SUPFAM" id="SSF53383">
    <property type="entry name" value="PLP-dependent transferases"/>
    <property type="match status" value="1"/>
</dbReference>
<name>A0A6J6C2G7_9ZZZZ</name>
<dbReference type="InterPro" id="IPR015424">
    <property type="entry name" value="PyrdxlP-dep_Trfase"/>
</dbReference>
<comment type="cofactor">
    <cofactor evidence="1">
        <name>pyridoxal 5'-phosphate</name>
        <dbReference type="ChEBI" id="CHEBI:597326"/>
    </cofactor>
</comment>
<dbReference type="Pfam" id="PF01053">
    <property type="entry name" value="Cys_Met_Meta_PP"/>
    <property type="match status" value="1"/>
</dbReference>
<protein>
    <submittedName>
        <fullName evidence="3">Unannotated protein</fullName>
    </submittedName>
</protein>
<dbReference type="InterPro" id="IPR000277">
    <property type="entry name" value="Cys/Met-Metab_PyrdxlP-dep_enz"/>
</dbReference>
<dbReference type="GO" id="GO:0016846">
    <property type="term" value="F:carbon-sulfur lyase activity"/>
    <property type="evidence" value="ECO:0007669"/>
    <property type="project" value="TreeGrafter"/>
</dbReference>
<dbReference type="InterPro" id="IPR015422">
    <property type="entry name" value="PyrdxlP-dep_Trfase_small"/>
</dbReference>
<evidence type="ECO:0000256" key="1">
    <source>
        <dbReference type="ARBA" id="ARBA00001933"/>
    </source>
</evidence>
<dbReference type="AlphaFoldDB" id="A0A6J6C2G7"/>
<dbReference type="FunFam" id="3.40.640.10:FF:000046">
    <property type="entry name" value="Cystathionine gamma-lyase"/>
    <property type="match status" value="1"/>
</dbReference>
<dbReference type="GO" id="GO:0005737">
    <property type="term" value="C:cytoplasm"/>
    <property type="evidence" value="ECO:0007669"/>
    <property type="project" value="TreeGrafter"/>
</dbReference>
<dbReference type="GO" id="GO:0019346">
    <property type="term" value="P:transsulfuration"/>
    <property type="evidence" value="ECO:0007669"/>
    <property type="project" value="InterPro"/>
</dbReference>
<keyword evidence="2" id="KW-0663">Pyridoxal phosphate</keyword>
<dbReference type="PIRSF" id="PIRSF001434">
    <property type="entry name" value="CGS"/>
    <property type="match status" value="1"/>
</dbReference>
<reference evidence="3" key="1">
    <citation type="submission" date="2020-05" db="EMBL/GenBank/DDBJ databases">
        <authorList>
            <person name="Chiriac C."/>
            <person name="Salcher M."/>
            <person name="Ghai R."/>
            <person name="Kavagutti S V."/>
        </authorList>
    </citation>
    <scope>NUCLEOTIDE SEQUENCE</scope>
</reference>
<dbReference type="EMBL" id="CAEZSF010000122">
    <property type="protein sequence ID" value="CAB4544699.1"/>
    <property type="molecule type" value="Genomic_DNA"/>
</dbReference>
<gene>
    <name evidence="3" type="ORF">UFOPK1358_01240</name>
</gene>
<organism evidence="3">
    <name type="scientific">freshwater metagenome</name>
    <dbReference type="NCBI Taxonomy" id="449393"/>
    <lineage>
        <taxon>unclassified sequences</taxon>
        <taxon>metagenomes</taxon>
        <taxon>ecological metagenomes</taxon>
    </lineage>
</organism>
<dbReference type="PANTHER" id="PTHR11808">
    <property type="entry name" value="TRANS-SULFURATION ENZYME FAMILY MEMBER"/>
    <property type="match status" value="1"/>
</dbReference>
<dbReference type="CDD" id="cd00614">
    <property type="entry name" value="CGS_like"/>
    <property type="match status" value="1"/>
</dbReference>
<evidence type="ECO:0000313" key="3">
    <source>
        <dbReference type="EMBL" id="CAB4544699.1"/>
    </source>
</evidence>
<evidence type="ECO:0000256" key="2">
    <source>
        <dbReference type="ARBA" id="ARBA00022898"/>
    </source>
</evidence>